<evidence type="ECO:0000313" key="1">
    <source>
        <dbReference type="EMBL" id="TEY42788.1"/>
    </source>
</evidence>
<dbReference type="Proteomes" id="UP000297299">
    <property type="component" value="Unassembled WGS sequence"/>
</dbReference>
<gene>
    <name evidence="1" type="ORF">BOTCAL_0380g00090</name>
</gene>
<protein>
    <submittedName>
        <fullName evidence="1">Uncharacterized protein</fullName>
    </submittedName>
</protein>
<sequence length="112" mass="13018">MFIPSHETIEILCIKLKASTSIIFVPSHKTIEILCIKLKARSAHQLRANLPIRDFQFSTGYTAVPFTQLTWRTWYYLIMCLTLVLELSEELEYRKAAGFHPQYCGNNRNRAP</sequence>
<dbReference type="EMBL" id="PHWZ01000379">
    <property type="protein sequence ID" value="TEY42788.1"/>
    <property type="molecule type" value="Genomic_DNA"/>
</dbReference>
<accession>A0A4Y8CTX9</accession>
<organism evidence="1 2">
    <name type="scientific">Botryotinia calthae</name>
    <dbReference type="NCBI Taxonomy" id="38488"/>
    <lineage>
        <taxon>Eukaryota</taxon>
        <taxon>Fungi</taxon>
        <taxon>Dikarya</taxon>
        <taxon>Ascomycota</taxon>
        <taxon>Pezizomycotina</taxon>
        <taxon>Leotiomycetes</taxon>
        <taxon>Helotiales</taxon>
        <taxon>Sclerotiniaceae</taxon>
        <taxon>Botryotinia</taxon>
    </lineage>
</organism>
<keyword evidence="2" id="KW-1185">Reference proteome</keyword>
<reference evidence="1 2" key="1">
    <citation type="submission" date="2017-11" db="EMBL/GenBank/DDBJ databases">
        <title>Comparative genomics of Botrytis spp.</title>
        <authorList>
            <person name="Valero-Jimenez C.A."/>
            <person name="Tapia P."/>
            <person name="Veloso J."/>
            <person name="Silva-Moreno E."/>
            <person name="Staats M."/>
            <person name="Valdes J.H."/>
            <person name="Van Kan J.A.L."/>
        </authorList>
    </citation>
    <scope>NUCLEOTIDE SEQUENCE [LARGE SCALE GENOMIC DNA]</scope>
    <source>
        <strain evidence="1 2">MUCL2830</strain>
    </source>
</reference>
<dbReference type="AlphaFoldDB" id="A0A4Y8CTX9"/>
<comment type="caution">
    <text evidence="1">The sequence shown here is derived from an EMBL/GenBank/DDBJ whole genome shotgun (WGS) entry which is preliminary data.</text>
</comment>
<name>A0A4Y8CTX9_9HELO</name>
<evidence type="ECO:0000313" key="2">
    <source>
        <dbReference type="Proteomes" id="UP000297299"/>
    </source>
</evidence>
<proteinExistence type="predicted"/>